<dbReference type="Pfam" id="PF02518">
    <property type="entry name" value="HATPase_c"/>
    <property type="match status" value="1"/>
</dbReference>
<dbReference type="EC" id="2.7.13.3" evidence="2"/>
<keyword evidence="3 8" id="KW-0597">Phosphoprotein</keyword>
<dbReference type="InterPro" id="IPR005467">
    <property type="entry name" value="His_kinase_dom"/>
</dbReference>
<dbReference type="InterPro" id="IPR011110">
    <property type="entry name" value="Reg_prop"/>
</dbReference>
<dbReference type="InterPro" id="IPR009057">
    <property type="entry name" value="Homeodomain-like_sf"/>
</dbReference>
<organism evidence="13 14">
    <name type="scientific">Bacteroides luti</name>
    <dbReference type="NCBI Taxonomy" id="1297750"/>
    <lineage>
        <taxon>Bacteria</taxon>
        <taxon>Pseudomonadati</taxon>
        <taxon>Bacteroidota</taxon>
        <taxon>Bacteroidia</taxon>
        <taxon>Bacteroidales</taxon>
        <taxon>Bacteroidaceae</taxon>
        <taxon>Bacteroides</taxon>
    </lineage>
</organism>
<keyword evidence="14" id="KW-1185">Reference proteome</keyword>
<dbReference type="SUPFAM" id="SSF63829">
    <property type="entry name" value="Calcium-dependent phosphotriesterase"/>
    <property type="match status" value="3"/>
</dbReference>
<evidence type="ECO:0000259" key="10">
    <source>
        <dbReference type="PROSITE" id="PS01124"/>
    </source>
</evidence>
<dbReference type="SMART" id="SM00342">
    <property type="entry name" value="HTH_ARAC"/>
    <property type="match status" value="1"/>
</dbReference>
<evidence type="ECO:0000256" key="2">
    <source>
        <dbReference type="ARBA" id="ARBA00012438"/>
    </source>
</evidence>
<dbReference type="PRINTS" id="PR00344">
    <property type="entry name" value="BCTRLSENSOR"/>
</dbReference>
<feature type="domain" description="Histidine kinase" evidence="11">
    <location>
        <begin position="930"/>
        <end position="1155"/>
    </location>
</feature>
<evidence type="ECO:0000259" key="11">
    <source>
        <dbReference type="PROSITE" id="PS50109"/>
    </source>
</evidence>
<reference evidence="13 14" key="1">
    <citation type="submission" date="2016-11" db="EMBL/GenBank/DDBJ databases">
        <authorList>
            <person name="Jaros S."/>
            <person name="Januszkiewicz K."/>
            <person name="Wedrychowicz H."/>
        </authorList>
    </citation>
    <scope>NUCLEOTIDE SEQUENCE [LARGE SCALE GENOMIC DNA]</scope>
    <source>
        <strain evidence="13 14">DSM 26991</strain>
    </source>
</reference>
<dbReference type="CDD" id="cd00082">
    <property type="entry name" value="HisKA"/>
    <property type="match status" value="1"/>
</dbReference>
<evidence type="ECO:0000256" key="3">
    <source>
        <dbReference type="ARBA" id="ARBA00022553"/>
    </source>
</evidence>
<evidence type="ECO:0000256" key="5">
    <source>
        <dbReference type="ARBA" id="ARBA00022777"/>
    </source>
</evidence>
<dbReference type="SMART" id="SM00448">
    <property type="entry name" value="REC"/>
    <property type="match status" value="1"/>
</dbReference>
<evidence type="ECO:0000256" key="8">
    <source>
        <dbReference type="PROSITE-ProRule" id="PRU00169"/>
    </source>
</evidence>
<feature type="coiled-coil region" evidence="9">
    <location>
        <begin position="847"/>
        <end position="906"/>
    </location>
</feature>
<dbReference type="InterPro" id="IPR004358">
    <property type="entry name" value="Sig_transdc_His_kin-like_C"/>
</dbReference>
<evidence type="ECO:0000313" key="13">
    <source>
        <dbReference type="EMBL" id="SHF50653.1"/>
    </source>
</evidence>
<dbReference type="SUPFAM" id="SSF47384">
    <property type="entry name" value="Homodimeric domain of signal transducing histidine kinase"/>
    <property type="match status" value="1"/>
</dbReference>
<dbReference type="InterPro" id="IPR011123">
    <property type="entry name" value="Y_Y_Y"/>
</dbReference>
<dbReference type="PROSITE" id="PS50109">
    <property type="entry name" value="HIS_KIN"/>
    <property type="match status" value="1"/>
</dbReference>
<dbReference type="SMART" id="SM00387">
    <property type="entry name" value="HATPase_c"/>
    <property type="match status" value="1"/>
</dbReference>
<evidence type="ECO:0000256" key="1">
    <source>
        <dbReference type="ARBA" id="ARBA00000085"/>
    </source>
</evidence>
<evidence type="ECO:0000259" key="12">
    <source>
        <dbReference type="PROSITE" id="PS50110"/>
    </source>
</evidence>
<dbReference type="SMART" id="SM00388">
    <property type="entry name" value="HisKA"/>
    <property type="match status" value="1"/>
</dbReference>
<dbReference type="InterPro" id="IPR036890">
    <property type="entry name" value="HATPase_C_sf"/>
</dbReference>
<dbReference type="CDD" id="cd00075">
    <property type="entry name" value="HATPase"/>
    <property type="match status" value="1"/>
</dbReference>
<feature type="modified residue" description="4-aspartylphosphate" evidence="8">
    <location>
        <position position="1236"/>
    </location>
</feature>
<dbReference type="InterPro" id="IPR013783">
    <property type="entry name" value="Ig-like_fold"/>
</dbReference>
<dbReference type="STRING" id="1297750.SAMN05444405_109136"/>
<dbReference type="Gene3D" id="2.60.40.10">
    <property type="entry name" value="Immunoglobulins"/>
    <property type="match status" value="1"/>
</dbReference>
<keyword evidence="7" id="KW-0804">Transcription</keyword>
<dbReference type="Pfam" id="PF00072">
    <property type="entry name" value="Response_reg"/>
    <property type="match status" value="1"/>
</dbReference>
<dbReference type="FunFam" id="1.10.287.130:FF:000034">
    <property type="entry name" value="Two-component system sensor histidine kinase/response regulator"/>
    <property type="match status" value="1"/>
</dbReference>
<dbReference type="GO" id="GO:0003700">
    <property type="term" value="F:DNA-binding transcription factor activity"/>
    <property type="evidence" value="ECO:0007669"/>
    <property type="project" value="InterPro"/>
</dbReference>
<dbReference type="Pfam" id="PF07495">
    <property type="entry name" value="Y_Y_Y"/>
    <property type="match status" value="1"/>
</dbReference>
<dbReference type="Gene3D" id="1.10.287.130">
    <property type="match status" value="1"/>
</dbReference>
<dbReference type="Gene3D" id="1.10.10.60">
    <property type="entry name" value="Homeodomain-like"/>
    <property type="match status" value="1"/>
</dbReference>
<dbReference type="SUPFAM" id="SSF46689">
    <property type="entry name" value="Homeodomain-like"/>
    <property type="match status" value="1"/>
</dbReference>
<evidence type="ECO:0000256" key="4">
    <source>
        <dbReference type="ARBA" id="ARBA00022679"/>
    </source>
</evidence>
<proteinExistence type="predicted"/>
<feature type="domain" description="Response regulatory" evidence="12">
    <location>
        <begin position="1188"/>
        <end position="1303"/>
    </location>
</feature>
<dbReference type="EMBL" id="FQTV01000009">
    <property type="protein sequence ID" value="SHF50653.1"/>
    <property type="molecule type" value="Genomic_DNA"/>
</dbReference>
<sequence>MKEKEFNYICLVNQLNMRNRISLCILFSLVVFLSSFKAFALPKSLTTRYNFSCITMNDGLLHNFIDDIYKDKQGFLWISTAGGGLSRYDGYEFTHYNINTWPISLKSNFIRKVCEDNFKRLWIITEKGTDILNLSSLKINQLTYKDKTLDQILNKSANTILKDSRGNIWLSVKDALYKIEFTPDGDIAHIYSLILKLPSSNNQIVAINEINGEIWVGHNSTIFKVLTNKSGKLVFSTISDKLKLVKGSYINVIFEKENEVWIGSDRGLFRYNKTNESIKHYMHNESVQGSISQNQITDLAETNDKQLIVATLKGLNFYDPINDNFMHINRDEKDDCYSINCDFINCLLVDKNLIWVGTEAGGLNKIAPKKLSIHNYIYNENDPGSISRNPVNAIYEDKTGNLWIGTVEGGLNLKRKDSDKFIHITSGNSSLSHNSVSAITADEYNHLWIGTWGGGINILDMSNISHPAFEHITSGTHPEFTIDFVGALCYDPINKGVWIGSNRGIYFYDIKIKKLISPFPFSVTKNILGTIGSLIDKKNKLWIGTSDGAMIIDLKSFARSHSHFSYKYLKYKSNKPDSHCVDKINCLYESSNGTIWLGSNGYGLYKLLSRDNENYQFQSFTTAQGLANNCVLGILEDQRGRLWLSTCNGVSCYNPSTNKFINYTKEDGLISNQFYWNAYCKSRINQNLYFGNMGGLIAIEGNKIQPKPLNEKVIFTRLSVLNEIIYPDKGNYIDVDISQAKCLRLHEKDKSFSIEFSAMDYEVSNTATYSYRLLGFDDNWVKVPSSRRIASYTNLRPGTYTLQVKCDAESEIQSGNITELKIVVSPFFYKTTWFICLILIILSFTIYRLYKWRIDSLKNQKEQLRIKVEERTHELEKQKHILEEQTKELSRQNEILTQQNEKITRQKGQLIKMSKKVQELTIDKLTFFTNITHEFRTPITLIMGPIERALKLSYNPQVIEQLHFVERNSRHLLSLVNQLMDFRKVESGKIEIVKIPGNFKKFIDDILEPFEVFARERNISIEKVFRLSSPVILFDEDAMDKVITNLLSNAIKYTPNNGTVSIYISSLIDRETLKEKLYISIKDSGAGIVEEDISKIFNRFYQSKGSVKYPVYGQSSTGIGLYLCKQIVHLQGGTIQAKNNRTGGAAFRVVLPLLREEHPKKETNVVNQLQAANEIKDNKLLISGGRLNMLIVEDNKDMRSYIRSILIDKFNVTEAENGEQALAILNNQSIDFIISDLMMPVMDGLELSRKVKENFSISHIPFLMLTAKTSIETRIESYKIGVDEYLLKPFDEDLLLARINNILENRKRYQKQFSFKMDVDILNVEEESCDKKFLDKAISVIKENYKNSYFEVSDFIESMGVSKSILNRKMQNLAGQSAGQFIRNYRLNIARELILKNRTTRNMNISEIAYEVGFNDPKYFTRCFTKHFAVTPSSLMESDK</sequence>
<dbReference type="Pfam" id="PF00512">
    <property type="entry name" value="HisKA"/>
    <property type="match status" value="1"/>
</dbReference>
<feature type="domain" description="HTH araC/xylS-type" evidence="10">
    <location>
        <begin position="1335"/>
        <end position="1438"/>
    </location>
</feature>
<keyword evidence="5 13" id="KW-0418">Kinase</keyword>
<keyword evidence="9" id="KW-0175">Coiled coil</keyword>
<dbReference type="FunFam" id="3.30.565.10:FF:000006">
    <property type="entry name" value="Sensor histidine kinase WalK"/>
    <property type="match status" value="1"/>
</dbReference>
<dbReference type="Gene3D" id="2.130.10.10">
    <property type="entry name" value="YVTN repeat-like/Quinoprotein amine dehydrogenase"/>
    <property type="match status" value="2"/>
</dbReference>
<dbReference type="SUPFAM" id="SSF55874">
    <property type="entry name" value="ATPase domain of HSP90 chaperone/DNA topoisomerase II/histidine kinase"/>
    <property type="match status" value="1"/>
</dbReference>
<dbReference type="InterPro" id="IPR015943">
    <property type="entry name" value="WD40/YVTN_repeat-like_dom_sf"/>
</dbReference>
<dbReference type="PROSITE" id="PS50110">
    <property type="entry name" value="RESPONSE_REGULATORY"/>
    <property type="match status" value="1"/>
</dbReference>
<gene>
    <name evidence="13" type="ORF">SAMN05444405_109136</name>
</gene>
<dbReference type="InterPro" id="IPR003594">
    <property type="entry name" value="HATPase_dom"/>
</dbReference>
<dbReference type="Proteomes" id="UP000184509">
    <property type="component" value="Unassembled WGS sequence"/>
</dbReference>
<comment type="catalytic activity">
    <reaction evidence="1">
        <text>ATP + protein L-histidine = ADP + protein N-phospho-L-histidine.</text>
        <dbReference type="EC" id="2.7.13.3"/>
    </reaction>
</comment>
<protein>
    <recommendedName>
        <fullName evidence="2">histidine kinase</fullName>
        <ecNumber evidence="2">2.7.13.3</ecNumber>
    </recommendedName>
</protein>
<dbReference type="PROSITE" id="PS01124">
    <property type="entry name" value="HTH_ARAC_FAMILY_2"/>
    <property type="match status" value="1"/>
</dbReference>
<dbReference type="InterPro" id="IPR011006">
    <property type="entry name" value="CheY-like_superfamily"/>
</dbReference>
<dbReference type="SUPFAM" id="SSF52172">
    <property type="entry name" value="CheY-like"/>
    <property type="match status" value="1"/>
</dbReference>
<name>A0A1M5C7C8_9BACE</name>
<dbReference type="Gene3D" id="3.40.50.2300">
    <property type="match status" value="1"/>
</dbReference>
<dbReference type="InterPro" id="IPR018060">
    <property type="entry name" value="HTH_AraC"/>
</dbReference>
<dbReference type="CDD" id="cd00156">
    <property type="entry name" value="REC"/>
    <property type="match status" value="1"/>
</dbReference>
<evidence type="ECO:0000256" key="6">
    <source>
        <dbReference type="ARBA" id="ARBA00023015"/>
    </source>
</evidence>
<evidence type="ECO:0000313" key="14">
    <source>
        <dbReference type="Proteomes" id="UP000184509"/>
    </source>
</evidence>
<dbReference type="GO" id="GO:0000155">
    <property type="term" value="F:phosphorelay sensor kinase activity"/>
    <property type="evidence" value="ECO:0007669"/>
    <property type="project" value="InterPro"/>
</dbReference>
<dbReference type="CDD" id="cd00146">
    <property type="entry name" value="PKD"/>
    <property type="match status" value="1"/>
</dbReference>
<keyword evidence="4" id="KW-0808">Transferase</keyword>
<evidence type="ECO:0000256" key="7">
    <source>
        <dbReference type="ARBA" id="ARBA00023163"/>
    </source>
</evidence>
<keyword evidence="6" id="KW-0805">Transcription regulation</keyword>
<dbReference type="Gene3D" id="3.30.565.10">
    <property type="entry name" value="Histidine kinase-like ATPase, C-terminal domain"/>
    <property type="match status" value="1"/>
</dbReference>
<dbReference type="PANTHER" id="PTHR43547">
    <property type="entry name" value="TWO-COMPONENT HISTIDINE KINASE"/>
    <property type="match status" value="1"/>
</dbReference>
<dbReference type="GO" id="GO:0043565">
    <property type="term" value="F:sequence-specific DNA binding"/>
    <property type="evidence" value="ECO:0007669"/>
    <property type="project" value="InterPro"/>
</dbReference>
<dbReference type="InterPro" id="IPR003661">
    <property type="entry name" value="HisK_dim/P_dom"/>
</dbReference>
<dbReference type="PANTHER" id="PTHR43547:SF2">
    <property type="entry name" value="HYBRID SIGNAL TRANSDUCTION HISTIDINE KINASE C"/>
    <property type="match status" value="1"/>
</dbReference>
<dbReference type="Pfam" id="PF12833">
    <property type="entry name" value="HTH_18"/>
    <property type="match status" value="1"/>
</dbReference>
<dbReference type="Pfam" id="PF07494">
    <property type="entry name" value="Reg_prop"/>
    <property type="match status" value="5"/>
</dbReference>
<accession>A0A1M5C7C8</accession>
<evidence type="ECO:0000256" key="9">
    <source>
        <dbReference type="SAM" id="Coils"/>
    </source>
</evidence>
<dbReference type="InterPro" id="IPR036097">
    <property type="entry name" value="HisK_dim/P_sf"/>
</dbReference>
<dbReference type="InterPro" id="IPR001789">
    <property type="entry name" value="Sig_transdc_resp-reg_receiver"/>
</dbReference>